<evidence type="ECO:0000256" key="3">
    <source>
        <dbReference type="ARBA" id="ARBA00022741"/>
    </source>
</evidence>
<dbReference type="InterPro" id="IPR011545">
    <property type="entry name" value="DEAD/DEAH_box_helicase_dom"/>
</dbReference>
<protein>
    <recommendedName>
        <fullName evidence="10">ATP-dependent DNA helicase</fullName>
        <ecNumber evidence="10">5.6.2.4</ecNumber>
    </recommendedName>
</protein>
<keyword evidence="5 10" id="KW-0347">Helicase</keyword>
<keyword evidence="10" id="KW-0539">Nucleus</keyword>
<dbReference type="OrthoDB" id="10261556at2759"/>
<feature type="region of interest" description="Disordered" evidence="11">
    <location>
        <begin position="582"/>
        <end position="700"/>
    </location>
</feature>
<dbReference type="GO" id="GO:0005524">
    <property type="term" value="F:ATP binding"/>
    <property type="evidence" value="ECO:0007669"/>
    <property type="project" value="UniProtKB-KW"/>
</dbReference>
<comment type="catalytic activity">
    <reaction evidence="10">
        <text>ATP + H2O = ADP + phosphate + H(+)</text>
        <dbReference type="Rhea" id="RHEA:13065"/>
        <dbReference type="ChEBI" id="CHEBI:15377"/>
        <dbReference type="ChEBI" id="CHEBI:15378"/>
        <dbReference type="ChEBI" id="CHEBI:30616"/>
        <dbReference type="ChEBI" id="CHEBI:43474"/>
        <dbReference type="ChEBI" id="CHEBI:456216"/>
    </reaction>
</comment>
<dbReference type="InterPro" id="IPR004589">
    <property type="entry name" value="DNA_helicase_ATP-dep_RecQ"/>
</dbReference>
<dbReference type="Pfam" id="PF00270">
    <property type="entry name" value="DEAD"/>
    <property type="match status" value="1"/>
</dbReference>
<accession>A0A067PG17</accession>
<evidence type="ECO:0000259" key="12">
    <source>
        <dbReference type="PROSITE" id="PS51192"/>
    </source>
</evidence>
<keyword evidence="8" id="KW-0413">Isomerase</keyword>
<dbReference type="InterPro" id="IPR036388">
    <property type="entry name" value="WH-like_DNA-bd_sf"/>
</dbReference>
<dbReference type="HOGENOM" id="CLU_001103_12_5_1"/>
<dbReference type="STRING" id="933084.A0A067PG17"/>
<dbReference type="InParanoid" id="A0A067PG17"/>
<comment type="catalytic activity">
    <reaction evidence="9 10">
        <text>Couples ATP hydrolysis with the unwinding of duplex DNA by translocating in the 3'-5' direction.</text>
        <dbReference type="EC" id="5.6.2.4"/>
    </reaction>
</comment>
<dbReference type="Pfam" id="PF00271">
    <property type="entry name" value="Helicase_C"/>
    <property type="match status" value="1"/>
</dbReference>
<evidence type="ECO:0000256" key="6">
    <source>
        <dbReference type="ARBA" id="ARBA00022840"/>
    </source>
</evidence>
<evidence type="ECO:0000256" key="1">
    <source>
        <dbReference type="ARBA" id="ARBA00005446"/>
    </source>
</evidence>
<keyword evidence="2" id="KW-0479">Metal-binding</keyword>
<dbReference type="SUPFAM" id="SSF52540">
    <property type="entry name" value="P-loop containing nucleoside triphosphate hydrolases"/>
    <property type="match status" value="1"/>
</dbReference>
<evidence type="ECO:0000256" key="4">
    <source>
        <dbReference type="ARBA" id="ARBA00022801"/>
    </source>
</evidence>
<evidence type="ECO:0000256" key="10">
    <source>
        <dbReference type="RuleBase" id="RU364117"/>
    </source>
</evidence>
<keyword evidence="4 10" id="KW-0378">Hydrolase</keyword>
<dbReference type="SMART" id="SM00487">
    <property type="entry name" value="DEXDc"/>
    <property type="match status" value="1"/>
</dbReference>
<gene>
    <name evidence="14" type="ORF">JAAARDRAFT_136746</name>
</gene>
<evidence type="ECO:0000313" key="15">
    <source>
        <dbReference type="Proteomes" id="UP000027265"/>
    </source>
</evidence>
<dbReference type="AlphaFoldDB" id="A0A067PG17"/>
<dbReference type="Gene3D" id="1.10.10.10">
    <property type="entry name" value="Winged helix-like DNA-binding domain superfamily/Winged helix DNA-binding domain"/>
    <property type="match status" value="1"/>
</dbReference>
<dbReference type="InterPro" id="IPR001650">
    <property type="entry name" value="Helicase_C-like"/>
</dbReference>
<dbReference type="InterPro" id="IPR032284">
    <property type="entry name" value="RecQ_Zn-bd"/>
</dbReference>
<keyword evidence="3 10" id="KW-0547">Nucleotide-binding</keyword>
<keyword evidence="7" id="KW-0238">DNA-binding</keyword>
<dbReference type="EC" id="5.6.2.4" evidence="10"/>
<dbReference type="PROSITE" id="PS51192">
    <property type="entry name" value="HELICASE_ATP_BIND_1"/>
    <property type="match status" value="1"/>
</dbReference>
<dbReference type="InterPro" id="IPR027417">
    <property type="entry name" value="P-loop_NTPase"/>
</dbReference>
<feature type="compositionally biased region" description="Low complexity" evidence="11">
    <location>
        <begin position="589"/>
        <end position="612"/>
    </location>
</feature>
<feature type="domain" description="Helicase C-terminal" evidence="13">
    <location>
        <begin position="236"/>
        <end position="403"/>
    </location>
</feature>
<dbReference type="PROSITE" id="PS51194">
    <property type="entry name" value="HELICASE_CTER"/>
    <property type="match status" value="1"/>
</dbReference>
<feature type="domain" description="Helicase ATP-binding" evidence="12">
    <location>
        <begin position="18"/>
        <end position="200"/>
    </location>
</feature>
<dbReference type="Gene3D" id="3.40.50.300">
    <property type="entry name" value="P-loop containing nucleotide triphosphate hydrolases"/>
    <property type="match status" value="2"/>
</dbReference>
<dbReference type="NCBIfam" id="TIGR00614">
    <property type="entry name" value="recQ_fam"/>
    <property type="match status" value="1"/>
</dbReference>
<dbReference type="GO" id="GO:0005737">
    <property type="term" value="C:cytoplasm"/>
    <property type="evidence" value="ECO:0007669"/>
    <property type="project" value="TreeGrafter"/>
</dbReference>
<evidence type="ECO:0000256" key="5">
    <source>
        <dbReference type="ARBA" id="ARBA00022806"/>
    </source>
</evidence>
<sequence>MLSVFGIEDFRLCQKGVCNANMDKRDIVCIMPTGGGKSLTYQLPALLSPGCTLVISPLISLMKDQILHLKENNVEAVMLSSGMTKEQHRRATDSLNALAARRERSDKDIKLCYVTPERIEKSKGFVTILDKLVKANRLERIVIDEAHCVSDQGHDFRPDYRNLSKLRVLYPRIPILALSATCPVQVLNDLLHILGLSATVDGRAATRSGTVLFSSPLYRANLHYSVLPKPDAKKDSIQAMVNYILQHHPKHSGIVYCLSKKDTEEVAKGLEEQSEGKIKTGVYHSEVAQATKDALHDNWRKGVVQVVCATIAFGLGIDKGDVRFVLHHSVPPQKSLEGFYQESGRAGRDGRDADCVLYYRPQDGPRLSGMICGDVGGTEKLHAMIRFAQELQECRKIQFAKHFSASSNLSMSAWAADDPTGKARCGHCDNCTRPPETIEAVDVTLYAWKIIKVAHAVQRERHRVTLAQLVNLVRGLAGGAISSSKVGKGKGKGKGKQTEKTVIDLDAVAGGKIVMSNEEVETIVVNLLLSRYLQESFYQTAYSTNVYVEPGPQSIVLGRLSREDVEEGRGRRVMCTILTKGARKGAGVKAPKSTPKASSSTKASASAKASGSTKRKKTPPPSVKVDRGDSEGASDNSDVEFSPPRQAPRLQIEFSDYDSDEAEGWSHSLRPPAPKRRKSTRNTAKGKEKEDDLILYVSSD</sequence>
<dbReference type="GO" id="GO:0046872">
    <property type="term" value="F:metal ion binding"/>
    <property type="evidence" value="ECO:0007669"/>
    <property type="project" value="UniProtKB-KW"/>
</dbReference>
<evidence type="ECO:0000256" key="7">
    <source>
        <dbReference type="ARBA" id="ARBA00023125"/>
    </source>
</evidence>
<dbReference type="GO" id="GO:0005694">
    <property type="term" value="C:chromosome"/>
    <property type="evidence" value="ECO:0007669"/>
    <property type="project" value="TreeGrafter"/>
</dbReference>
<evidence type="ECO:0000259" key="13">
    <source>
        <dbReference type="PROSITE" id="PS51194"/>
    </source>
</evidence>
<dbReference type="InterPro" id="IPR014001">
    <property type="entry name" value="Helicase_ATP-bd"/>
</dbReference>
<keyword evidence="6 10" id="KW-0067">ATP-binding</keyword>
<dbReference type="PANTHER" id="PTHR13710:SF105">
    <property type="entry name" value="ATP-DEPENDENT DNA HELICASE Q1"/>
    <property type="match status" value="1"/>
</dbReference>
<name>A0A067PG17_9AGAM</name>
<dbReference type="GO" id="GO:0009378">
    <property type="term" value="F:four-way junction helicase activity"/>
    <property type="evidence" value="ECO:0007669"/>
    <property type="project" value="TreeGrafter"/>
</dbReference>
<dbReference type="PANTHER" id="PTHR13710">
    <property type="entry name" value="DNA HELICASE RECQ FAMILY MEMBER"/>
    <property type="match status" value="1"/>
</dbReference>
<organism evidence="14 15">
    <name type="scientific">Jaapia argillacea MUCL 33604</name>
    <dbReference type="NCBI Taxonomy" id="933084"/>
    <lineage>
        <taxon>Eukaryota</taxon>
        <taxon>Fungi</taxon>
        <taxon>Dikarya</taxon>
        <taxon>Basidiomycota</taxon>
        <taxon>Agaricomycotina</taxon>
        <taxon>Agaricomycetes</taxon>
        <taxon>Agaricomycetidae</taxon>
        <taxon>Jaapiales</taxon>
        <taxon>Jaapiaceae</taxon>
        <taxon>Jaapia</taxon>
    </lineage>
</organism>
<evidence type="ECO:0000256" key="8">
    <source>
        <dbReference type="ARBA" id="ARBA00023235"/>
    </source>
</evidence>
<dbReference type="Proteomes" id="UP000027265">
    <property type="component" value="Unassembled WGS sequence"/>
</dbReference>
<dbReference type="GO" id="GO:0000724">
    <property type="term" value="P:double-strand break repair via homologous recombination"/>
    <property type="evidence" value="ECO:0007669"/>
    <property type="project" value="TreeGrafter"/>
</dbReference>
<evidence type="ECO:0000256" key="2">
    <source>
        <dbReference type="ARBA" id="ARBA00022723"/>
    </source>
</evidence>
<dbReference type="GO" id="GO:0043138">
    <property type="term" value="F:3'-5' DNA helicase activity"/>
    <property type="evidence" value="ECO:0007669"/>
    <property type="project" value="UniProtKB-EC"/>
</dbReference>
<dbReference type="Pfam" id="PF16124">
    <property type="entry name" value="RecQ_Zn_bind"/>
    <property type="match status" value="1"/>
</dbReference>
<dbReference type="GO" id="GO:0016887">
    <property type="term" value="F:ATP hydrolysis activity"/>
    <property type="evidence" value="ECO:0007669"/>
    <property type="project" value="RHEA"/>
</dbReference>
<dbReference type="SMART" id="SM00490">
    <property type="entry name" value="HELICc"/>
    <property type="match status" value="1"/>
</dbReference>
<comment type="subcellular location">
    <subcellularLocation>
        <location evidence="10">Nucleus</location>
    </subcellularLocation>
</comment>
<proteinExistence type="inferred from homology"/>
<dbReference type="GO" id="GO:0005634">
    <property type="term" value="C:nucleus"/>
    <property type="evidence" value="ECO:0007669"/>
    <property type="project" value="UniProtKB-SubCell"/>
</dbReference>
<evidence type="ECO:0000313" key="14">
    <source>
        <dbReference type="EMBL" id="KDQ53749.1"/>
    </source>
</evidence>
<evidence type="ECO:0000256" key="9">
    <source>
        <dbReference type="ARBA" id="ARBA00034617"/>
    </source>
</evidence>
<dbReference type="GO" id="GO:0003677">
    <property type="term" value="F:DNA binding"/>
    <property type="evidence" value="ECO:0007669"/>
    <property type="project" value="UniProtKB-KW"/>
</dbReference>
<evidence type="ECO:0000256" key="11">
    <source>
        <dbReference type="SAM" id="MobiDB-lite"/>
    </source>
</evidence>
<reference evidence="15" key="1">
    <citation type="journal article" date="2014" name="Proc. Natl. Acad. Sci. U.S.A.">
        <title>Extensive sampling of basidiomycete genomes demonstrates inadequacy of the white-rot/brown-rot paradigm for wood decay fungi.</title>
        <authorList>
            <person name="Riley R."/>
            <person name="Salamov A.A."/>
            <person name="Brown D.W."/>
            <person name="Nagy L.G."/>
            <person name="Floudas D."/>
            <person name="Held B.W."/>
            <person name="Levasseur A."/>
            <person name="Lombard V."/>
            <person name="Morin E."/>
            <person name="Otillar R."/>
            <person name="Lindquist E.A."/>
            <person name="Sun H."/>
            <person name="LaButti K.M."/>
            <person name="Schmutz J."/>
            <person name="Jabbour D."/>
            <person name="Luo H."/>
            <person name="Baker S.E."/>
            <person name="Pisabarro A.G."/>
            <person name="Walton J.D."/>
            <person name="Blanchette R.A."/>
            <person name="Henrissat B."/>
            <person name="Martin F."/>
            <person name="Cullen D."/>
            <person name="Hibbett D.S."/>
            <person name="Grigoriev I.V."/>
        </authorList>
    </citation>
    <scope>NUCLEOTIDE SEQUENCE [LARGE SCALE GENOMIC DNA]</scope>
    <source>
        <strain evidence="15">MUCL 33604</strain>
    </source>
</reference>
<comment type="similarity">
    <text evidence="1 10">Belongs to the helicase family. RecQ subfamily.</text>
</comment>
<dbReference type="EMBL" id="KL197732">
    <property type="protein sequence ID" value="KDQ53749.1"/>
    <property type="molecule type" value="Genomic_DNA"/>
</dbReference>
<keyword evidence="15" id="KW-1185">Reference proteome</keyword>